<keyword evidence="2" id="KW-1185">Reference proteome</keyword>
<dbReference type="Proteomes" id="UP000018458">
    <property type="component" value="Unassembled WGS sequence"/>
</dbReference>
<dbReference type="HOGENOM" id="CLU_2526260_0_0_6"/>
<evidence type="ECO:0000313" key="2">
    <source>
        <dbReference type="Proteomes" id="UP000018458"/>
    </source>
</evidence>
<evidence type="ECO:0000313" key="1">
    <source>
        <dbReference type="EMBL" id="EFY06880.1"/>
    </source>
</evidence>
<organism evidence="1 2">
    <name type="scientific">Succinatimonas hippei (strain DSM 22608 / JCM 16073 / KCTC 15190 / YIT 12066)</name>
    <dbReference type="NCBI Taxonomy" id="762983"/>
    <lineage>
        <taxon>Bacteria</taxon>
        <taxon>Pseudomonadati</taxon>
        <taxon>Pseudomonadota</taxon>
        <taxon>Gammaproteobacteria</taxon>
        <taxon>Aeromonadales</taxon>
        <taxon>Succinivibrionaceae</taxon>
        <taxon>Succinatimonas</taxon>
    </lineage>
</organism>
<sequence length="84" mass="9326">MAVPSHSFPGGAESTAQLIADPVIMPQYMPCIKRPAFKKNTFVQSIKNIVDTNAQIKAQSTAFLRPRAFDSFAKNNKETMQPKK</sequence>
<proteinExistence type="predicted"/>
<reference evidence="1 2" key="1">
    <citation type="submission" date="2011-01" db="EMBL/GenBank/DDBJ databases">
        <authorList>
            <person name="Weinstock G."/>
            <person name="Sodergren E."/>
            <person name="Clifton S."/>
            <person name="Fulton L."/>
            <person name="Fulton B."/>
            <person name="Courtney L."/>
            <person name="Fronick C."/>
            <person name="Harrison M."/>
            <person name="Strong C."/>
            <person name="Farmer C."/>
            <person name="Delahaunty K."/>
            <person name="Markovic C."/>
            <person name="Hall O."/>
            <person name="Minx P."/>
            <person name="Tomlinson C."/>
            <person name="Mitreva M."/>
            <person name="Hou S."/>
            <person name="Chen J."/>
            <person name="Wollam A."/>
            <person name="Pepin K.H."/>
            <person name="Johnson M."/>
            <person name="Bhonagiri V."/>
            <person name="Zhang X."/>
            <person name="Suruliraj S."/>
            <person name="Warren W."/>
            <person name="Chinwalla A."/>
            <person name="Mardis E.R."/>
            <person name="Wilson R.K."/>
        </authorList>
    </citation>
    <scope>NUCLEOTIDE SEQUENCE [LARGE SCALE GENOMIC DNA]</scope>
    <source>
        <strain evidence="2">DSM 22608 / JCM 16073 / KCTC 15190 / YIT 12066</strain>
    </source>
</reference>
<accession>E8LKS6</accession>
<protein>
    <submittedName>
        <fullName evidence="1">Uncharacterized protein</fullName>
    </submittedName>
</protein>
<gene>
    <name evidence="1" type="ORF">HMPREF9444_01325</name>
</gene>
<dbReference type="STRING" id="762983.HMPREF9444_01325"/>
<dbReference type="AlphaFoldDB" id="E8LKS6"/>
<dbReference type="EMBL" id="AEVO01000072">
    <property type="protein sequence ID" value="EFY06880.1"/>
    <property type="molecule type" value="Genomic_DNA"/>
</dbReference>
<comment type="caution">
    <text evidence="1">The sequence shown here is derived from an EMBL/GenBank/DDBJ whole genome shotgun (WGS) entry which is preliminary data.</text>
</comment>
<name>E8LKS6_SUCHY</name>